<evidence type="ECO:0000313" key="12">
    <source>
        <dbReference type="Proteomes" id="UP001642406"/>
    </source>
</evidence>
<feature type="transmembrane region" description="Helical" evidence="9">
    <location>
        <begin position="31"/>
        <end position="51"/>
    </location>
</feature>
<feature type="transmembrane region" description="Helical" evidence="9">
    <location>
        <begin position="477"/>
        <end position="496"/>
    </location>
</feature>
<feature type="transmembrane region" description="Helical" evidence="9">
    <location>
        <begin position="309"/>
        <end position="330"/>
    </location>
</feature>
<feature type="transmembrane region" description="Helical" evidence="9">
    <location>
        <begin position="350"/>
        <end position="368"/>
    </location>
</feature>
<evidence type="ECO:0000256" key="4">
    <source>
        <dbReference type="ARBA" id="ARBA00022692"/>
    </source>
</evidence>
<evidence type="ECO:0000256" key="3">
    <source>
        <dbReference type="ARBA" id="ARBA00022448"/>
    </source>
</evidence>
<dbReference type="InterPro" id="IPR005828">
    <property type="entry name" value="MFS_sugar_transport-like"/>
</dbReference>
<accession>A0ABP0CI73</accession>
<feature type="transmembrane region" description="Helical" evidence="9">
    <location>
        <begin position="207"/>
        <end position="226"/>
    </location>
</feature>
<feature type="transmembrane region" description="Helical" evidence="9">
    <location>
        <begin position="375"/>
        <end position="398"/>
    </location>
</feature>
<feature type="transmembrane region" description="Helical" evidence="9">
    <location>
        <begin position="115"/>
        <end position="132"/>
    </location>
</feature>
<proteinExistence type="inferred from homology"/>
<dbReference type="InterPro" id="IPR050360">
    <property type="entry name" value="MFS_Sugar_Transporters"/>
</dbReference>
<dbReference type="PRINTS" id="PR00171">
    <property type="entry name" value="SUGRTRNSPORT"/>
</dbReference>
<feature type="transmembrane region" description="Helical" evidence="9">
    <location>
        <begin position="446"/>
        <end position="465"/>
    </location>
</feature>
<comment type="caution">
    <text evidence="11">The sequence shown here is derived from an EMBL/GenBank/DDBJ whole genome shotgun (WGS) entry which is preliminary data.</text>
</comment>
<evidence type="ECO:0000256" key="1">
    <source>
        <dbReference type="ARBA" id="ARBA00004141"/>
    </source>
</evidence>
<sequence length="542" mass="59435">MEAKPEQSQVDRPVAAHDDDTEPVTQAGGHLNSFVFALAAFAALGNVLYGYNQGVMAVILDMPAFLDQFPQIDATKSSRASFLKGLMTAIVEFGAMFGSLSCGYLADRYSRKRTIFFGSIGFMVGLVLQIAAQDYAMLVVGRFLSGWGIGVFSMVAPLYVSELAPTRWRGALLAMAGWSILVGTSISFWISYGTRFIKNSWCFRLPFAIQLIPAIGLAAGTFLLPYSPRWLAAQDRHDEGLSVLCRLRGCSREQPDASTMAEWTEILIAVQLDRCALAEKHGDVVPGSLKWELLRWKDLFSTRAMLRRFVVACGLFWFQQLGGIDALLYYGPSFFESLNYGETDQLNWSGIINCMNLAGGTTTIFTTDRFGRKKLLIAGAIIITSCHAVLAGITGAYSSDWTDHQDAAKAGVAMLVIFMFFQGATFGPTPAVVCNEIFPYRHRARGVAFGIANEWLANFTVGLISPPLLAKSAWGTFLFFGGCTFLSLFFVIFIVPETKGVLLETMDVIFKDRVADEDAKMRAAVTSELRDGLAGNNVTEIQ</sequence>
<dbReference type="InterPro" id="IPR036259">
    <property type="entry name" value="MFS_trans_sf"/>
</dbReference>
<evidence type="ECO:0000256" key="5">
    <source>
        <dbReference type="ARBA" id="ARBA00022989"/>
    </source>
</evidence>
<dbReference type="EMBL" id="CAWUHC010000097">
    <property type="protein sequence ID" value="CAK7231638.1"/>
    <property type="molecule type" value="Genomic_DNA"/>
</dbReference>
<feature type="transmembrane region" description="Helical" evidence="9">
    <location>
        <begin position="86"/>
        <end position="106"/>
    </location>
</feature>
<dbReference type="Gene3D" id="1.20.1250.20">
    <property type="entry name" value="MFS general substrate transporter like domains"/>
    <property type="match status" value="1"/>
</dbReference>
<evidence type="ECO:0000256" key="2">
    <source>
        <dbReference type="ARBA" id="ARBA00010992"/>
    </source>
</evidence>
<feature type="transmembrane region" description="Helical" evidence="9">
    <location>
        <begin position="410"/>
        <end position="434"/>
    </location>
</feature>
<name>A0ABP0CI73_9PEZI</name>
<evidence type="ECO:0000256" key="6">
    <source>
        <dbReference type="ARBA" id="ARBA00023136"/>
    </source>
</evidence>
<feature type="transmembrane region" description="Helical" evidence="9">
    <location>
        <begin position="172"/>
        <end position="192"/>
    </location>
</feature>
<keyword evidence="3 7" id="KW-0813">Transport</keyword>
<evidence type="ECO:0000256" key="8">
    <source>
        <dbReference type="SAM" id="MobiDB-lite"/>
    </source>
</evidence>
<comment type="similarity">
    <text evidence="2 7">Belongs to the major facilitator superfamily. Sugar transporter (TC 2.A.1.1) family.</text>
</comment>
<gene>
    <name evidence="11" type="ORF">SBRCBS47491_007998</name>
</gene>
<dbReference type="NCBIfam" id="TIGR00879">
    <property type="entry name" value="SP"/>
    <property type="match status" value="1"/>
</dbReference>
<organism evidence="11 12">
    <name type="scientific">Sporothrix bragantina</name>
    <dbReference type="NCBI Taxonomy" id="671064"/>
    <lineage>
        <taxon>Eukaryota</taxon>
        <taxon>Fungi</taxon>
        <taxon>Dikarya</taxon>
        <taxon>Ascomycota</taxon>
        <taxon>Pezizomycotina</taxon>
        <taxon>Sordariomycetes</taxon>
        <taxon>Sordariomycetidae</taxon>
        <taxon>Ophiostomatales</taxon>
        <taxon>Ophiostomataceae</taxon>
        <taxon>Sporothrix</taxon>
    </lineage>
</organism>
<feature type="compositionally biased region" description="Polar residues" evidence="8">
    <location>
        <begin position="1"/>
        <end position="10"/>
    </location>
</feature>
<evidence type="ECO:0000259" key="10">
    <source>
        <dbReference type="PROSITE" id="PS50850"/>
    </source>
</evidence>
<dbReference type="PANTHER" id="PTHR48022">
    <property type="entry name" value="PLASTIDIC GLUCOSE TRANSPORTER 4"/>
    <property type="match status" value="1"/>
</dbReference>
<feature type="transmembrane region" description="Helical" evidence="9">
    <location>
        <begin position="138"/>
        <end position="160"/>
    </location>
</feature>
<evidence type="ECO:0000256" key="7">
    <source>
        <dbReference type="RuleBase" id="RU003346"/>
    </source>
</evidence>
<keyword evidence="5 9" id="KW-1133">Transmembrane helix</keyword>
<comment type="subcellular location">
    <subcellularLocation>
        <location evidence="1">Membrane</location>
        <topology evidence="1">Multi-pass membrane protein</topology>
    </subcellularLocation>
</comment>
<dbReference type="SUPFAM" id="SSF103473">
    <property type="entry name" value="MFS general substrate transporter"/>
    <property type="match status" value="1"/>
</dbReference>
<dbReference type="PANTHER" id="PTHR48022:SF14">
    <property type="entry name" value="MAJOR FACILITATOR SUPERFAMILY (MFS) PROFILE DOMAIN-CONTAINING PROTEIN-RELATED"/>
    <property type="match status" value="1"/>
</dbReference>
<reference evidence="11 12" key="1">
    <citation type="submission" date="2024-01" db="EMBL/GenBank/DDBJ databases">
        <authorList>
            <person name="Allen C."/>
            <person name="Tagirdzhanova G."/>
        </authorList>
    </citation>
    <scope>NUCLEOTIDE SEQUENCE [LARGE SCALE GENOMIC DNA]</scope>
</reference>
<dbReference type="Pfam" id="PF00083">
    <property type="entry name" value="Sugar_tr"/>
    <property type="match status" value="1"/>
</dbReference>
<protein>
    <recommendedName>
        <fullName evidence="10">Major facilitator superfamily (MFS) profile domain-containing protein</fullName>
    </recommendedName>
</protein>
<evidence type="ECO:0000313" key="11">
    <source>
        <dbReference type="EMBL" id="CAK7231638.1"/>
    </source>
</evidence>
<keyword evidence="4 9" id="KW-0812">Transmembrane</keyword>
<evidence type="ECO:0000256" key="9">
    <source>
        <dbReference type="SAM" id="Phobius"/>
    </source>
</evidence>
<dbReference type="InterPro" id="IPR003663">
    <property type="entry name" value="Sugar/inositol_transpt"/>
</dbReference>
<keyword evidence="6 9" id="KW-0472">Membrane</keyword>
<dbReference type="PROSITE" id="PS50850">
    <property type="entry name" value="MFS"/>
    <property type="match status" value="1"/>
</dbReference>
<dbReference type="Proteomes" id="UP001642406">
    <property type="component" value="Unassembled WGS sequence"/>
</dbReference>
<feature type="region of interest" description="Disordered" evidence="8">
    <location>
        <begin position="1"/>
        <end position="22"/>
    </location>
</feature>
<dbReference type="InterPro" id="IPR020846">
    <property type="entry name" value="MFS_dom"/>
</dbReference>
<keyword evidence="12" id="KW-1185">Reference proteome</keyword>
<feature type="domain" description="Major facilitator superfamily (MFS) profile" evidence="10">
    <location>
        <begin position="38"/>
        <end position="499"/>
    </location>
</feature>